<dbReference type="SUPFAM" id="SSF57903">
    <property type="entry name" value="FYVE/PHD zinc finger"/>
    <property type="match status" value="1"/>
</dbReference>
<dbReference type="Proteomes" id="UP000594262">
    <property type="component" value="Unplaced"/>
</dbReference>
<dbReference type="GO" id="GO:0010008">
    <property type="term" value="C:endosome membrane"/>
    <property type="evidence" value="ECO:0007669"/>
    <property type="project" value="UniProtKB-SubCell"/>
</dbReference>
<dbReference type="CDD" id="cd17300">
    <property type="entry name" value="PIPKc_PIKfyve"/>
    <property type="match status" value="1"/>
</dbReference>
<dbReference type="PROSITE" id="PS50178">
    <property type="entry name" value="ZF_FYVE"/>
    <property type="match status" value="1"/>
</dbReference>
<dbReference type="InterPro" id="IPR002498">
    <property type="entry name" value="PInositol-4-P-4/5-kinase_core"/>
</dbReference>
<feature type="compositionally biased region" description="Polar residues" evidence="16">
    <location>
        <begin position="2236"/>
        <end position="2255"/>
    </location>
</feature>
<keyword evidence="6 15" id="KW-0547">Nucleotide-binding</keyword>
<dbReference type="Gene3D" id="3.30.810.10">
    <property type="entry name" value="2-Layer Sandwich"/>
    <property type="match status" value="1"/>
</dbReference>
<dbReference type="PROSITE" id="PS50186">
    <property type="entry name" value="DEP"/>
    <property type="match status" value="1"/>
</dbReference>
<dbReference type="SUPFAM" id="SSF46785">
    <property type="entry name" value="Winged helix' DNA-binding domain"/>
    <property type="match status" value="1"/>
</dbReference>
<feature type="compositionally biased region" description="Polar residues" evidence="16">
    <location>
        <begin position="2092"/>
        <end position="2115"/>
    </location>
</feature>
<evidence type="ECO:0000256" key="12">
    <source>
        <dbReference type="ARBA" id="ARBA00023136"/>
    </source>
</evidence>
<feature type="compositionally biased region" description="Low complexity" evidence="16">
    <location>
        <begin position="1405"/>
        <end position="1424"/>
    </location>
</feature>
<dbReference type="OrthoDB" id="6021339at2759"/>
<feature type="region of interest" description="Disordered" evidence="16">
    <location>
        <begin position="36"/>
        <end position="71"/>
    </location>
</feature>
<keyword evidence="11 15" id="KW-0067">ATP-binding</keyword>
<feature type="region of interest" description="Disordered" evidence="16">
    <location>
        <begin position="2092"/>
        <end position="2140"/>
    </location>
</feature>
<organism evidence="20 21">
    <name type="scientific">Clytia hemisphaerica</name>
    <dbReference type="NCBI Taxonomy" id="252671"/>
    <lineage>
        <taxon>Eukaryota</taxon>
        <taxon>Metazoa</taxon>
        <taxon>Cnidaria</taxon>
        <taxon>Hydrozoa</taxon>
        <taxon>Hydroidolina</taxon>
        <taxon>Leptothecata</taxon>
        <taxon>Obeliida</taxon>
        <taxon>Clytiidae</taxon>
        <taxon>Clytia</taxon>
    </lineage>
</organism>
<dbReference type="FunFam" id="3.30.40.10:FF:000057">
    <property type="entry name" value="1-phosphatidylinositol 3-phosphate 5-kinase isoform X1"/>
    <property type="match status" value="1"/>
</dbReference>
<evidence type="ECO:0000256" key="11">
    <source>
        <dbReference type="ARBA" id="ARBA00022840"/>
    </source>
</evidence>
<evidence type="ECO:0000256" key="9">
    <source>
        <dbReference type="ARBA" id="ARBA00022777"/>
    </source>
</evidence>
<feature type="compositionally biased region" description="Basic residues" evidence="16">
    <location>
        <begin position="1989"/>
        <end position="1998"/>
    </location>
</feature>
<keyword evidence="5" id="KW-0479">Metal-binding</keyword>
<name>A0A7M6DNJ1_9CNID</name>
<feature type="compositionally biased region" description="Polar residues" evidence="16">
    <location>
        <begin position="2033"/>
        <end position="2054"/>
    </location>
</feature>
<evidence type="ECO:0000256" key="16">
    <source>
        <dbReference type="SAM" id="MobiDB-lite"/>
    </source>
</evidence>
<feature type="compositionally biased region" description="Polar residues" evidence="16">
    <location>
        <begin position="1662"/>
        <end position="1671"/>
    </location>
</feature>
<feature type="compositionally biased region" description="Basic residues" evidence="16">
    <location>
        <begin position="1881"/>
        <end position="1891"/>
    </location>
</feature>
<evidence type="ECO:0000256" key="15">
    <source>
        <dbReference type="PROSITE-ProRule" id="PRU00781"/>
    </source>
</evidence>
<dbReference type="InterPro" id="IPR000591">
    <property type="entry name" value="DEP_dom"/>
</dbReference>
<dbReference type="Pfam" id="PF01504">
    <property type="entry name" value="PIP5K"/>
    <property type="match status" value="2"/>
</dbReference>
<feature type="region of interest" description="Disordered" evidence="16">
    <location>
        <begin position="425"/>
        <end position="456"/>
    </location>
</feature>
<evidence type="ECO:0000256" key="7">
    <source>
        <dbReference type="ARBA" id="ARBA00022753"/>
    </source>
</evidence>
<dbReference type="GO" id="GO:0035556">
    <property type="term" value="P:intracellular signal transduction"/>
    <property type="evidence" value="ECO:0007669"/>
    <property type="project" value="InterPro"/>
</dbReference>
<feature type="compositionally biased region" description="Low complexity" evidence="16">
    <location>
        <begin position="1592"/>
        <end position="1606"/>
    </location>
</feature>
<dbReference type="EC" id="2.7.1.150" evidence="2"/>
<evidence type="ECO:0000313" key="20">
    <source>
        <dbReference type="EnsemblMetazoa" id="CLYHEMP018141.2"/>
    </source>
</evidence>
<feature type="compositionally biased region" description="Low complexity" evidence="16">
    <location>
        <begin position="1436"/>
        <end position="1453"/>
    </location>
</feature>
<evidence type="ECO:0000259" key="18">
    <source>
        <dbReference type="PROSITE" id="PS50186"/>
    </source>
</evidence>
<feature type="compositionally biased region" description="Basic and acidic residues" evidence="16">
    <location>
        <begin position="609"/>
        <end position="625"/>
    </location>
</feature>
<dbReference type="InterPro" id="IPR036388">
    <property type="entry name" value="WH-like_DNA-bd_sf"/>
</dbReference>
<feature type="compositionally biased region" description="Polar residues" evidence="16">
    <location>
        <begin position="2307"/>
        <end position="2322"/>
    </location>
</feature>
<feature type="domain" description="FYVE-type" evidence="17">
    <location>
        <begin position="153"/>
        <end position="213"/>
    </location>
</feature>
<evidence type="ECO:0000313" key="21">
    <source>
        <dbReference type="Proteomes" id="UP000594262"/>
    </source>
</evidence>
<evidence type="ECO:0000256" key="4">
    <source>
        <dbReference type="ARBA" id="ARBA00022679"/>
    </source>
</evidence>
<keyword evidence="10" id="KW-0862">Zinc</keyword>
<evidence type="ECO:0000256" key="5">
    <source>
        <dbReference type="ARBA" id="ARBA00022723"/>
    </source>
</evidence>
<keyword evidence="3" id="KW-0597">Phosphoprotein</keyword>
<dbReference type="InterPro" id="IPR027483">
    <property type="entry name" value="PInositol-4-P-4/5-kinase_C_sf"/>
</dbReference>
<evidence type="ECO:0000256" key="2">
    <source>
        <dbReference type="ARBA" id="ARBA00012009"/>
    </source>
</evidence>
<feature type="region of interest" description="Disordered" evidence="16">
    <location>
        <begin position="2236"/>
        <end position="2326"/>
    </location>
</feature>
<evidence type="ECO:0000259" key="17">
    <source>
        <dbReference type="PROSITE" id="PS50178"/>
    </source>
</evidence>
<evidence type="ECO:0000256" key="10">
    <source>
        <dbReference type="ARBA" id="ARBA00022833"/>
    </source>
</evidence>
<feature type="compositionally biased region" description="Basic and acidic residues" evidence="16">
    <location>
        <begin position="1827"/>
        <end position="1855"/>
    </location>
</feature>
<sequence length="2666" mass="301570">MESDPTKLTSFKPLTPVSSSNRFSFSKWIDGFTKRRTSQIPNLPPTSEQATGSSRKERKISVNNTEDKKEDLAHDREDFNSWLTKSISSQSKLFGAKEKIPETDLTPEPRKEKWRYRNVRTILRRLSALTIDRRWHQTTGDFKDDFKQYWMPDEHCKECYECGDKFNTFRRRHHCRVCGQIFCYKCCSQEVHGKIIGFSGDIRVCNYCQKIVQAYLNDDLENSIEALNEDIKAVEQGYRYDFNSSSGSLNSKSGKHMDDSGYRMKRSPSANSIASAVSERAGTPTVQRSPFDMFGVDPSEANSIKQDYLRDLWRQIIDPRTGLELQTHRFRMKLYNNCLVGNELSDWLVHYNKANTRPDAVYIGQDLLDNGWIECVYPSEPIFLDEYMLYQPSKKAMVETDKAMAEAQYLSSDDEEDSLDDHNLNMKINQQNGGSEGGSGQNNAMQTSIHEDDQEPNWLKQISSGTKTNEEDGNLGTSLSASQYRNFSAGQRLDLDLVAPENVNEPSAKRDDQMTLQMNLDSQQDNLSSEKKEIHDQNNKVSFITKAPPLPLDTYVNVEGYQNTSKKKMAKQHSSQNIITEDILKGVVFPRSSTSINSNELQVEDASEDSGRSETGEKLSHERTSLASRQHIDRLFEQLLKQENLSNSWKDILLPFIFKISEKVVPDVRRDDMDIRRYVWITKVAGGQKKDCHFISGVVFRKNVAHKRMSGSFTSPSILMLSCAIEYQRVENKMSSLDPLVLQEYAFLQNFVKRVLALKPNLILVERNVARVAQDMLLAGGVTLVHNIKPSMMENVARCTGADILQTMQQVNRPRLGKCQQFRLQKYTLPNGKSKVLMFIDGCAPDLGCSLVLRGGNEKTLVKVKKIVKYLIYVAYQLKLEAKFLADEFALPPSIDSIPNPGEKEEFNRTPLESSDIPGNEDPTQTNQDWKVTLEPTKESPPVSDNIEATKFQKVLKEIVLSSSPFCEYPLPYLLTKEGKLCASRHFIAEKIYWSRYLDGTVNNPLQLPEDDCEWVENSTVNEKVIANDPHPFTNPSLLLDCIQAGTSMETILNDFRARGGCIDLKMFHDYDRIEQQKIYGGYLMDDTSDDGMDQVDGWSKNKERTEREEDDDFLAKKQPIEQHVDTKMDCFDAFNHQKIAVLFSSYSSESKNAPKPCISPWAVFMEFYGRNDITLGGFLERYCFRPSYICPSHNCDVPMVNHVRYFAHGSGSLYIHMRNLESPIPGYDRTILTWSWCKICKQVTPVVPLSFESWAMSFAKYLELRFYGVEYKRRASVEPCNHSLHHDHYQYFSYTNMVASFKYRAIDLYEVIIPSKKVVIGKQRNPKFILNDVEELCKKVDSAMAAIRERINTLTKTEDQFNSAVREAKIKEFLTELEKEELNTKDVVHVIKKKTENFTRSVSKDTTTSSTSTESPVEISPTTLQPKLSQEPTDSLSSTSGNARSSRSSLHSQTNVDGPSDVFTTEPSPTPPPVADHQERPLTNDEIHLLWVDIARKVFHLKKNICESVEHWNHKIQDFVVQDRKREKTAYNTTVNMKTPTDITEYYPETEMGPPQPKTVTHMHPEPVSEVFLTNGTILRQTHYGTTPRDSSSPLVESSAESSPAKLRKSSSTSTVGERRELNLKLERSSSNGLPGGSGNHHTKSPYMLIKSPSYDDAKQGLSSSNTQPSANPPQPVSPMNLSDGASTEEESELFSQNRPSPRLENNRSLFHTEDSEDSDSMFASEVTSEVDTAEEEEDNSNVNNSNRSLVRQAKVDSHQPTDSALRKVKNSTTFKHKSKTSGGFSEFPKIREENIEKIEYLTPKEVKAMQVARRRRNEWESRIKAAKAEKEQPFNRPPERTERAMSITEDHFDGPGPNETSPPSTSGVSTSASSSGKQKMVKSKVNKGRKYLRNQILNRLISSNVDSSEEESDHKNRLKKVPVKTIGARKSPTPSSSFKPVKIDQDIPASEHPLCQDTAGSLSPYTPIKSATKKLNQSSPGPDFNKSVKRMGHRRMKSAPLRIKAQREGTNEKDVESGLVNEGPFVYITPVSKNQNQTEDSSIRIRSQSLGNKKQRKDQSELSRLAELVVQEDRRDVERDVPEVLQVEQMTIKSASTGEIHSRPSLESSIKSEGNSKRESTTEEDKKNAADAKKGKLDMDATDGIKTIAVSGEGPQKGRGGSEKMKKIISNLLTNTTFNPIPRPFPSQEQYLPQVGGTASIVINEMEPTSLIAFTLSSRDYAVQLQNIQDVLSGTKGNRSNLQTPNSLASQPNSPNPLRKKPEMSSTSKGLNQLPLPLSAENDKRSWTDSTEGLLSSDGGESFMDKSNSPAPTPEPSTLKSVVGRKHPLSSVGYENESAELDLEEMAGNDDVLLEESLKTVSEEPKKKEEKGSLDHHVKLQFQNDVAKFYCSVYFAEQFRQLREKIFPEGEERFIQSLSRCKFWKATGGKSGSSFSKSYDDRFVMKQMSRLEVQSFVDFGPRYFAYINKAIKEDRPTALAKLLGVYRIGFKNSVTNATMRQDVLVMENLFYEKKVNKIFDLKGSLRGRKAQQATKEDVLLDENLLEMICDSPLFIRGHSKAILSKAIHNDTEFLSTNMVMDYSLLVGIDEARMKLVVGIIDYIRTYTWDKKLESYVKSTGILGGAGKMPTVVSPDLYRTRFTEAMQRYFLMVPDKWTGFGNDLT</sequence>
<dbReference type="InterPro" id="IPR002423">
    <property type="entry name" value="Cpn60/GroEL/TCP-1"/>
</dbReference>
<feature type="compositionally biased region" description="Basic and acidic residues" evidence="16">
    <location>
        <begin position="2116"/>
        <end position="2140"/>
    </location>
</feature>
<feature type="region of interest" description="Disordered" evidence="16">
    <location>
        <begin position="1400"/>
        <end position="1481"/>
    </location>
</feature>
<feature type="domain" description="PIPK" evidence="19">
    <location>
        <begin position="2317"/>
        <end position="2651"/>
    </location>
</feature>
<dbReference type="GO" id="GO:0046488">
    <property type="term" value="P:phosphatidylinositol metabolic process"/>
    <property type="evidence" value="ECO:0007669"/>
    <property type="project" value="UniProtKB-UniRule"/>
</dbReference>
<comment type="subcellular location">
    <subcellularLocation>
        <location evidence="1">Endosome membrane</location>
    </subcellularLocation>
</comment>
<keyword evidence="7" id="KW-0967">Endosome</keyword>
<dbReference type="SMART" id="SM00064">
    <property type="entry name" value="FYVE"/>
    <property type="match status" value="1"/>
</dbReference>
<dbReference type="GO" id="GO:0005524">
    <property type="term" value="F:ATP binding"/>
    <property type="evidence" value="ECO:0007669"/>
    <property type="project" value="UniProtKB-UniRule"/>
</dbReference>
<feature type="region of interest" description="Disordered" evidence="16">
    <location>
        <begin position="1974"/>
        <end position="1998"/>
    </location>
</feature>
<feature type="compositionally biased region" description="Basic and acidic residues" evidence="16">
    <location>
        <begin position="1618"/>
        <end position="1629"/>
    </location>
</feature>
<dbReference type="PANTHER" id="PTHR46715">
    <property type="entry name" value="1-PHOSPHATIDYLINOSITOL 3-PHOSPHATE 5-KINASE"/>
    <property type="match status" value="1"/>
</dbReference>
<feature type="region of interest" description="Disordered" evidence="16">
    <location>
        <begin position="245"/>
        <end position="294"/>
    </location>
</feature>
<dbReference type="Gene3D" id="3.30.40.10">
    <property type="entry name" value="Zinc/RING finger domain, C3HC4 (zinc finger)"/>
    <property type="match status" value="1"/>
</dbReference>
<proteinExistence type="predicted"/>
<evidence type="ECO:0000256" key="8">
    <source>
        <dbReference type="ARBA" id="ARBA00022771"/>
    </source>
</evidence>
<dbReference type="InterPro" id="IPR027484">
    <property type="entry name" value="PInositol-4-P-5-kinase_N"/>
</dbReference>
<dbReference type="FunFam" id="3.50.7.10:FF:000007">
    <property type="entry name" value="1-phosphatidylinositol 3-phosphate 5-kinase isoform X1"/>
    <property type="match status" value="1"/>
</dbReference>
<evidence type="ECO:0000259" key="19">
    <source>
        <dbReference type="PROSITE" id="PS51455"/>
    </source>
</evidence>
<feature type="region of interest" description="Disordered" evidence="16">
    <location>
        <begin position="1827"/>
        <end position="1891"/>
    </location>
</feature>
<feature type="region of interest" description="Disordered" evidence="16">
    <location>
        <begin position="598"/>
        <end position="625"/>
    </location>
</feature>
<dbReference type="EnsemblMetazoa" id="CLYHEMT018141.2">
    <property type="protein sequence ID" value="CLYHEMP018141.2"/>
    <property type="gene ID" value="CLYHEMG018141"/>
</dbReference>
<dbReference type="GO" id="GO:0008270">
    <property type="term" value="F:zinc ion binding"/>
    <property type="evidence" value="ECO:0007669"/>
    <property type="project" value="UniProtKB-KW"/>
</dbReference>
<dbReference type="PROSITE" id="PS51455">
    <property type="entry name" value="PIPK"/>
    <property type="match status" value="1"/>
</dbReference>
<keyword evidence="4 15" id="KW-0808">Transferase</keyword>
<accession>A0A7M6DNJ1</accession>
<dbReference type="Pfam" id="PF00118">
    <property type="entry name" value="Cpn60_TCP1"/>
    <property type="match status" value="1"/>
</dbReference>
<dbReference type="CDD" id="cd03334">
    <property type="entry name" value="Fab1_TCP"/>
    <property type="match status" value="1"/>
</dbReference>
<dbReference type="InterPro" id="IPR036390">
    <property type="entry name" value="WH_DNA-bd_sf"/>
</dbReference>
<evidence type="ECO:0000256" key="1">
    <source>
        <dbReference type="ARBA" id="ARBA00004608"/>
    </source>
</evidence>
<dbReference type="InterPro" id="IPR013083">
    <property type="entry name" value="Znf_RING/FYVE/PHD"/>
</dbReference>
<comment type="catalytic activity">
    <reaction evidence="13">
        <text>a 1,2-diacyl-sn-glycero-3-phospho-(1D-myo-inositol-3-phosphate) + ATP = a 1,2-diacyl-sn-glycero-3-phospho-(1D-myo-inositol-3,5-bisphosphate) + ADP + H(+)</text>
        <dbReference type="Rhea" id="RHEA:13609"/>
        <dbReference type="ChEBI" id="CHEBI:15378"/>
        <dbReference type="ChEBI" id="CHEBI:30616"/>
        <dbReference type="ChEBI" id="CHEBI:57923"/>
        <dbReference type="ChEBI" id="CHEBI:58088"/>
        <dbReference type="ChEBI" id="CHEBI:456216"/>
        <dbReference type="EC" id="2.7.1.150"/>
    </reaction>
    <physiologicalReaction direction="left-to-right" evidence="13">
        <dbReference type="Rhea" id="RHEA:13610"/>
    </physiologicalReaction>
</comment>
<keyword evidence="8 14" id="KW-0863">Zinc-finger</keyword>
<dbReference type="GO" id="GO:0090385">
    <property type="term" value="P:phagosome-lysosome fusion"/>
    <property type="evidence" value="ECO:0007669"/>
    <property type="project" value="TreeGrafter"/>
</dbReference>
<dbReference type="Gene3D" id="3.50.7.10">
    <property type="entry name" value="GroEL"/>
    <property type="match status" value="1"/>
</dbReference>
<dbReference type="InterPro" id="IPR017455">
    <property type="entry name" value="Znf_FYVE-rel"/>
</dbReference>
<evidence type="ECO:0000256" key="14">
    <source>
        <dbReference type="PROSITE-ProRule" id="PRU00091"/>
    </source>
</evidence>
<keyword evidence="12" id="KW-0472">Membrane</keyword>
<dbReference type="CDD" id="cd15725">
    <property type="entry name" value="FYVE_PIKfyve_Fab1"/>
    <property type="match status" value="1"/>
</dbReference>
<evidence type="ECO:0000256" key="6">
    <source>
        <dbReference type="ARBA" id="ARBA00022741"/>
    </source>
</evidence>
<feature type="region of interest" description="Disordered" evidence="16">
    <location>
        <begin position="1583"/>
        <end position="1787"/>
    </location>
</feature>
<dbReference type="InterPro" id="IPR044769">
    <property type="entry name" value="PIKfyve_PIPKc"/>
</dbReference>
<keyword evidence="9 15" id="KW-0418">Kinase</keyword>
<feature type="compositionally biased region" description="Polar residues" evidence="16">
    <location>
        <begin position="1454"/>
        <end position="1468"/>
    </location>
</feature>
<dbReference type="GO" id="GO:0032438">
    <property type="term" value="P:melanosome organization"/>
    <property type="evidence" value="ECO:0007669"/>
    <property type="project" value="TreeGrafter"/>
</dbReference>
<feature type="compositionally biased region" description="Polar residues" evidence="16">
    <location>
        <begin position="1425"/>
        <end position="1435"/>
    </location>
</feature>
<feature type="region of interest" description="Disordered" evidence="16">
    <location>
        <begin position="2032"/>
        <end position="2063"/>
    </location>
</feature>
<feature type="compositionally biased region" description="Polar residues" evidence="16">
    <location>
        <begin position="38"/>
        <end position="53"/>
    </location>
</feature>
<dbReference type="GO" id="GO:0000285">
    <property type="term" value="F:1-phosphatidylinositol-3-phosphate 5-kinase activity"/>
    <property type="evidence" value="ECO:0007669"/>
    <property type="project" value="UniProtKB-EC"/>
</dbReference>
<dbReference type="Gene3D" id="3.30.800.10">
    <property type="entry name" value="Phosphatidylinositol Phosphate Kinase II Beta"/>
    <property type="match status" value="1"/>
</dbReference>
<dbReference type="SMART" id="SM00330">
    <property type="entry name" value="PIPKc"/>
    <property type="match status" value="1"/>
</dbReference>
<dbReference type="Pfam" id="PF00610">
    <property type="entry name" value="DEP"/>
    <property type="match status" value="1"/>
</dbReference>
<protein>
    <recommendedName>
        <fullName evidence="2">1-phosphatidylinositol-3-phosphate 5-kinase</fullName>
        <ecNumber evidence="2">2.7.1.150</ecNumber>
    </recommendedName>
</protein>
<dbReference type="InterPro" id="IPR027409">
    <property type="entry name" value="GroEL-like_apical_dom_sf"/>
</dbReference>
<dbReference type="GO" id="GO:1903426">
    <property type="term" value="P:regulation of reactive oxygen species biosynthetic process"/>
    <property type="evidence" value="ECO:0007669"/>
    <property type="project" value="TreeGrafter"/>
</dbReference>
<dbReference type="SMART" id="SM00049">
    <property type="entry name" value="DEP"/>
    <property type="match status" value="1"/>
</dbReference>
<dbReference type="SUPFAM" id="SSF52029">
    <property type="entry name" value="GroEL apical domain-like"/>
    <property type="match status" value="1"/>
</dbReference>
<feature type="region of interest" description="Disordered" evidence="16">
    <location>
        <begin position="896"/>
        <end position="927"/>
    </location>
</feature>
<evidence type="ECO:0000256" key="3">
    <source>
        <dbReference type="ARBA" id="ARBA00022553"/>
    </source>
</evidence>
<dbReference type="FunFam" id="3.30.800.10:FF:000004">
    <property type="entry name" value="1-phosphatidylinositol 3-phosphate 5-kinase isoform X1"/>
    <property type="match status" value="1"/>
</dbReference>
<dbReference type="InterPro" id="IPR043548">
    <property type="entry name" value="PIKfyve"/>
</dbReference>
<feature type="domain" description="DEP" evidence="18">
    <location>
        <begin position="319"/>
        <end position="394"/>
    </location>
</feature>
<feature type="region of interest" description="Disordered" evidence="16">
    <location>
        <begin position="1"/>
        <end position="22"/>
    </location>
</feature>
<reference evidence="20" key="1">
    <citation type="submission" date="2021-01" db="UniProtKB">
        <authorList>
            <consortium name="EnsemblMetazoa"/>
        </authorList>
    </citation>
    <scope>IDENTIFICATION</scope>
</reference>
<dbReference type="Pfam" id="PF01363">
    <property type="entry name" value="FYVE"/>
    <property type="match status" value="1"/>
</dbReference>
<dbReference type="InterPro" id="IPR000306">
    <property type="entry name" value="Znf_FYVE"/>
</dbReference>
<dbReference type="Gene3D" id="1.10.10.10">
    <property type="entry name" value="Winged helix-like DNA-binding domain superfamily/Winged helix DNA-binding domain"/>
    <property type="match status" value="1"/>
</dbReference>
<evidence type="ECO:0000256" key="13">
    <source>
        <dbReference type="ARBA" id="ARBA00052820"/>
    </source>
</evidence>
<feature type="compositionally biased region" description="Basic residues" evidence="16">
    <location>
        <begin position="1768"/>
        <end position="1781"/>
    </location>
</feature>
<feature type="compositionally biased region" description="Low complexity" evidence="16">
    <location>
        <begin position="1863"/>
        <end position="1878"/>
    </location>
</feature>
<keyword evidence="21" id="KW-1185">Reference proteome</keyword>
<dbReference type="PANTHER" id="PTHR46715:SF1">
    <property type="entry name" value="1-PHOSPHATIDYLINOSITOL 3-PHOSPHATE 5-KINASE"/>
    <property type="match status" value="1"/>
</dbReference>
<dbReference type="InterPro" id="IPR011011">
    <property type="entry name" value="Znf_FYVE_PHD"/>
</dbReference>
<dbReference type="GO" id="GO:0052810">
    <property type="term" value="F:1-phosphatidylinositol-5-kinase activity"/>
    <property type="evidence" value="ECO:0007669"/>
    <property type="project" value="TreeGrafter"/>
</dbReference>
<dbReference type="SUPFAM" id="SSF56104">
    <property type="entry name" value="SAICAR synthase-like"/>
    <property type="match status" value="1"/>
</dbReference>
<dbReference type="FunFam" id="3.30.810.10:FF:000001">
    <property type="entry name" value="1-phosphatidylinositol 3-phosphate 5-kinase FAB1"/>
    <property type="match status" value="1"/>
</dbReference>